<feature type="domain" description="Peptidase S54 rhomboid" evidence="7">
    <location>
        <begin position="115"/>
        <end position="238"/>
    </location>
</feature>
<evidence type="ECO:0000256" key="1">
    <source>
        <dbReference type="ARBA" id="ARBA00004141"/>
    </source>
</evidence>
<keyword evidence="4 6" id="KW-0472">Membrane</keyword>
<evidence type="ECO:0000313" key="8">
    <source>
        <dbReference type="EMBL" id="GMA90696.1"/>
    </source>
</evidence>
<feature type="compositionally biased region" description="Low complexity" evidence="5">
    <location>
        <begin position="273"/>
        <end position="288"/>
    </location>
</feature>
<sequence>MLCQRCGRTICPECQILAPVGVQCPECVREAGGSVQWTPTNTKPVKKRTAARRAPVASGAREGFSGWITGLLRPGGESPPLSWIFAGALVVLWILGLFTSNLPFLLLAADPAVAWQLWRYVTAPFATPAQFSIFSVLGIAISLFFWLLIAPTAERTLGRARFLLVFTTAAAVGSAAMVIAGAYGFGFSAALFGVFGAYAVLVWSYPPARMQIIGVLVINLIINIYVGAGTRCPTSWVARSRARARPTCCVSTRNGRARRRRPRTSSSEALRWPSSRSRSSSTSPDSPDCPQVRPQCGQNHRGVIPVSATGSS</sequence>
<feature type="transmembrane region" description="Helical" evidence="6">
    <location>
        <begin position="212"/>
        <end position="230"/>
    </location>
</feature>
<gene>
    <name evidence="8" type="ORF">GCM10025869_12250</name>
</gene>
<dbReference type="RefSeq" id="WP_431308660.1">
    <property type="nucleotide sequence ID" value="NZ_BSVA01000001.1"/>
</dbReference>
<dbReference type="PANTHER" id="PTHR43066:SF11">
    <property type="entry name" value="PEPTIDASE S54 RHOMBOID DOMAIN-CONTAINING PROTEIN"/>
    <property type="match status" value="1"/>
</dbReference>
<keyword evidence="9" id="KW-1185">Reference proteome</keyword>
<dbReference type="SUPFAM" id="SSF144091">
    <property type="entry name" value="Rhomboid-like"/>
    <property type="match status" value="1"/>
</dbReference>
<evidence type="ECO:0000256" key="5">
    <source>
        <dbReference type="SAM" id="MobiDB-lite"/>
    </source>
</evidence>
<feature type="transmembrane region" description="Helical" evidence="6">
    <location>
        <begin position="129"/>
        <end position="150"/>
    </location>
</feature>
<dbReference type="Proteomes" id="UP001157069">
    <property type="component" value="Unassembled WGS sequence"/>
</dbReference>
<dbReference type="InterPro" id="IPR022764">
    <property type="entry name" value="Peptidase_S54_rhomboid_dom"/>
</dbReference>
<evidence type="ECO:0000256" key="3">
    <source>
        <dbReference type="ARBA" id="ARBA00022989"/>
    </source>
</evidence>
<dbReference type="Pfam" id="PF01694">
    <property type="entry name" value="Rhomboid"/>
    <property type="match status" value="1"/>
</dbReference>
<feature type="transmembrane region" description="Helical" evidence="6">
    <location>
        <begin position="83"/>
        <end position="109"/>
    </location>
</feature>
<proteinExistence type="predicted"/>
<evidence type="ECO:0000259" key="7">
    <source>
        <dbReference type="Pfam" id="PF01694"/>
    </source>
</evidence>
<organism evidence="8 9">
    <name type="scientific">Homoserinibacter gongjuensis</name>
    <dbReference type="NCBI Taxonomy" id="1162968"/>
    <lineage>
        <taxon>Bacteria</taxon>
        <taxon>Bacillati</taxon>
        <taxon>Actinomycetota</taxon>
        <taxon>Actinomycetes</taxon>
        <taxon>Micrococcales</taxon>
        <taxon>Microbacteriaceae</taxon>
        <taxon>Homoserinibacter</taxon>
    </lineage>
</organism>
<name>A0ABQ6JVN3_9MICO</name>
<evidence type="ECO:0000256" key="2">
    <source>
        <dbReference type="ARBA" id="ARBA00022692"/>
    </source>
</evidence>
<keyword evidence="2 6" id="KW-0812">Transmembrane</keyword>
<dbReference type="Gene3D" id="1.20.1540.10">
    <property type="entry name" value="Rhomboid-like"/>
    <property type="match status" value="1"/>
</dbReference>
<feature type="transmembrane region" description="Helical" evidence="6">
    <location>
        <begin position="162"/>
        <end position="179"/>
    </location>
</feature>
<feature type="transmembrane region" description="Helical" evidence="6">
    <location>
        <begin position="185"/>
        <end position="205"/>
    </location>
</feature>
<dbReference type="EMBL" id="BSVA01000001">
    <property type="protein sequence ID" value="GMA90696.1"/>
    <property type="molecule type" value="Genomic_DNA"/>
</dbReference>
<accession>A0ABQ6JVN3</accession>
<evidence type="ECO:0000256" key="6">
    <source>
        <dbReference type="SAM" id="Phobius"/>
    </source>
</evidence>
<evidence type="ECO:0000256" key="4">
    <source>
        <dbReference type="ARBA" id="ARBA00023136"/>
    </source>
</evidence>
<evidence type="ECO:0000313" key="9">
    <source>
        <dbReference type="Proteomes" id="UP001157069"/>
    </source>
</evidence>
<comment type="subcellular location">
    <subcellularLocation>
        <location evidence="1">Membrane</location>
        <topology evidence="1">Multi-pass membrane protein</topology>
    </subcellularLocation>
</comment>
<dbReference type="InterPro" id="IPR035952">
    <property type="entry name" value="Rhomboid-like_sf"/>
</dbReference>
<dbReference type="PANTHER" id="PTHR43066">
    <property type="entry name" value="RHOMBOID-RELATED PROTEIN"/>
    <property type="match status" value="1"/>
</dbReference>
<comment type="caution">
    <text evidence="8">The sequence shown here is derived from an EMBL/GenBank/DDBJ whole genome shotgun (WGS) entry which is preliminary data.</text>
</comment>
<feature type="region of interest" description="Disordered" evidence="5">
    <location>
        <begin position="249"/>
        <end position="312"/>
    </location>
</feature>
<protein>
    <recommendedName>
        <fullName evidence="7">Peptidase S54 rhomboid domain-containing protein</fullName>
    </recommendedName>
</protein>
<reference evidence="9" key="1">
    <citation type="journal article" date="2019" name="Int. J. Syst. Evol. Microbiol.">
        <title>The Global Catalogue of Microorganisms (GCM) 10K type strain sequencing project: providing services to taxonomists for standard genome sequencing and annotation.</title>
        <authorList>
            <consortium name="The Broad Institute Genomics Platform"/>
            <consortium name="The Broad Institute Genome Sequencing Center for Infectious Disease"/>
            <person name="Wu L."/>
            <person name="Ma J."/>
        </authorList>
    </citation>
    <scope>NUCLEOTIDE SEQUENCE [LARGE SCALE GENOMIC DNA]</scope>
    <source>
        <strain evidence="9">NBRC 108755</strain>
    </source>
</reference>
<keyword evidence="3 6" id="KW-1133">Transmembrane helix</keyword>